<proteinExistence type="predicted"/>
<keyword evidence="1" id="KW-1133">Transmembrane helix</keyword>
<name>A0A8S5RCZ9_9VIRU</name>
<feature type="transmembrane region" description="Helical" evidence="1">
    <location>
        <begin position="87"/>
        <end position="107"/>
    </location>
</feature>
<feature type="transmembrane region" description="Helical" evidence="1">
    <location>
        <begin position="40"/>
        <end position="58"/>
    </location>
</feature>
<keyword evidence="1" id="KW-0812">Transmembrane</keyword>
<evidence type="ECO:0000313" key="2">
    <source>
        <dbReference type="EMBL" id="DAE28852.1"/>
    </source>
</evidence>
<sequence>MMTVIIGFIRGILFSWFLSWFGIDNVFIDIFQPFVKTTLTTSYFYFVFGMIGVIYSIIDEYGQEIINKIIDFCTVPGGHGMYRISPALLGGLIGIGIDLIIVAILSAR</sequence>
<reference evidence="2" key="1">
    <citation type="journal article" date="2021" name="Proc. Natl. Acad. Sci. U.S.A.">
        <title>A Catalog of Tens of Thousands of Viruses from Human Metagenomes Reveals Hidden Associations with Chronic Diseases.</title>
        <authorList>
            <person name="Tisza M.J."/>
            <person name="Buck C.B."/>
        </authorList>
    </citation>
    <scope>NUCLEOTIDE SEQUENCE</scope>
    <source>
        <strain evidence="2">CtmTa7</strain>
    </source>
</reference>
<feature type="transmembrane region" description="Helical" evidence="1">
    <location>
        <begin position="6"/>
        <end position="28"/>
    </location>
</feature>
<evidence type="ECO:0000256" key="1">
    <source>
        <dbReference type="SAM" id="Phobius"/>
    </source>
</evidence>
<organism evidence="2">
    <name type="scientific">virus sp. ctmTa7</name>
    <dbReference type="NCBI Taxonomy" id="2828255"/>
    <lineage>
        <taxon>Viruses</taxon>
    </lineage>
</organism>
<dbReference type="EMBL" id="BK059091">
    <property type="protein sequence ID" value="DAE28852.1"/>
    <property type="molecule type" value="Genomic_DNA"/>
</dbReference>
<protein>
    <submittedName>
        <fullName evidence="2">Uncharacterized protein</fullName>
    </submittedName>
</protein>
<accession>A0A8S5RCZ9</accession>
<keyword evidence="1" id="KW-0472">Membrane</keyword>